<dbReference type="AlphaFoldDB" id="A0A5B9HRE2"/>
<dbReference type="EMBL" id="CP042874">
    <property type="protein sequence ID" value="QEF16431.1"/>
    <property type="molecule type" value="Genomic_DNA"/>
</dbReference>
<sequence length="205" mass="24063">MAQQKPSKSNDDVFKRKLFYDNGIRFVQVRGRMTGDYKPPTPVLKSHINENIQSSAGLVGKGTSHYSTTIQFLFVSKEEFADWLQFIGAEHKYYDEKGTIYLGIVNGDLDIKTAEFETKYIITVNLMLIRKQDFEYRHQYPFIDIENHWAQTYIDEMQKRGLITTYASDGTPVQYFQPEVWITRAQTASYMTRTFKYIEKILRGY</sequence>
<evidence type="ECO:0000313" key="3">
    <source>
        <dbReference type="EMBL" id="QEF16431.1"/>
    </source>
</evidence>
<accession>A0A5B9HRE2</accession>
<gene>
    <name evidence="3" type="ORF">FRY47_08635</name>
</gene>
<proteinExistence type="predicted"/>
<name>A0A5B9HRE2_BACCE</name>
<keyword evidence="1" id="KW-0732">Signal</keyword>
<evidence type="ECO:0000256" key="1">
    <source>
        <dbReference type="ARBA" id="ARBA00022729"/>
    </source>
</evidence>
<protein>
    <submittedName>
        <fullName evidence="3">S-layer homology domain-containing protein</fullName>
    </submittedName>
</protein>
<evidence type="ECO:0000259" key="2">
    <source>
        <dbReference type="PROSITE" id="PS51272"/>
    </source>
</evidence>
<dbReference type="Pfam" id="PF00395">
    <property type="entry name" value="SLH"/>
    <property type="match status" value="1"/>
</dbReference>
<feature type="domain" description="SLH" evidence="2">
    <location>
        <begin position="137"/>
        <end position="205"/>
    </location>
</feature>
<dbReference type="RefSeq" id="WP_000068595.1">
    <property type="nucleotide sequence ID" value="NZ_CP187290.1"/>
</dbReference>
<dbReference type="InterPro" id="IPR001119">
    <property type="entry name" value="SLH_dom"/>
</dbReference>
<reference evidence="3" key="1">
    <citation type="submission" date="2019-08" db="EMBL/GenBank/DDBJ databases">
        <title>Antibiosis Participates in the Biocontrol of Bucillus cereus 0-9 Against Rice Sheath Blight.</title>
        <authorList>
            <person name="Wang G."/>
            <person name="Liu F."/>
        </authorList>
    </citation>
    <scope>NUCLEOTIDE SEQUENCE</scope>
    <source>
        <strain evidence="3">09</strain>
    </source>
</reference>
<dbReference type="PROSITE" id="PS51272">
    <property type="entry name" value="SLH"/>
    <property type="match status" value="1"/>
</dbReference>
<organism evidence="3">
    <name type="scientific">Bacillus cereus</name>
    <dbReference type="NCBI Taxonomy" id="1396"/>
    <lineage>
        <taxon>Bacteria</taxon>
        <taxon>Bacillati</taxon>
        <taxon>Bacillota</taxon>
        <taxon>Bacilli</taxon>
        <taxon>Bacillales</taxon>
        <taxon>Bacillaceae</taxon>
        <taxon>Bacillus</taxon>
        <taxon>Bacillus cereus group</taxon>
    </lineage>
</organism>